<dbReference type="OrthoDB" id="1928087at2759"/>
<keyword evidence="9" id="KW-1185">Reference proteome</keyword>
<dbReference type="Proteomes" id="UP000799437">
    <property type="component" value="Unassembled WGS sequence"/>
</dbReference>
<dbReference type="GO" id="GO:0051598">
    <property type="term" value="P:meiotic recombination checkpoint signaling"/>
    <property type="evidence" value="ECO:0007669"/>
    <property type="project" value="TreeGrafter"/>
</dbReference>
<dbReference type="GO" id="GO:0005694">
    <property type="term" value="C:chromosome"/>
    <property type="evidence" value="ECO:0007669"/>
    <property type="project" value="UniProtKB-SubCell"/>
</dbReference>
<dbReference type="InterPro" id="IPR011011">
    <property type="entry name" value="Znf_FYVE_PHD"/>
</dbReference>
<feature type="compositionally biased region" description="Polar residues" evidence="6">
    <location>
        <begin position="293"/>
        <end position="302"/>
    </location>
</feature>
<proteinExistence type="predicted"/>
<keyword evidence="4" id="KW-0539">Nucleus</keyword>
<dbReference type="Gene3D" id="3.30.900.10">
    <property type="entry name" value="HORMA domain"/>
    <property type="match status" value="1"/>
</dbReference>
<comment type="subcellular location">
    <subcellularLocation>
        <location evidence="2">Chromosome</location>
    </subcellularLocation>
    <subcellularLocation>
        <location evidence="1">Nucleus</location>
    </subcellularLocation>
</comment>
<sequence>MKVLQRGRNQGANKLLEWLEHGVFDALRLGVLKGMQLNVFENQDDPSKALETYTFTVQYIESASEGVIVAGLEIQGPRGQPVTVKSARTGLQQLIRQLVALCGTLPNLPSQRFLTMHLFYNEQCDPEYEPPGFVPSPKDTVSFPESEQWKLQVSNCGSLDVGFYSLNLKVKHLIRVSDPENEDRNSTEDKIPTGLAYTYEVSRADALTEPTVFVDSLYQSTEEANQRIVPESAVVTSDTLVNPEGPHQVEVAPDSFPNLGRAQDHIPEEDTQSATQGVLEAKRYFNRILNPVDQSQGTNKTQPIDIPLPNTPRKIHTAPIAKAKPQPDRLAHQNSASSPLVDLSEDVARCECGLDKEQGEMVHCEFCNTWQHISCYGHRDVATLPKIHVCYQCLLQDRDGPLLQDLKNTTLLRRALALVEEFGYQNDKSFSELLNCDLQTTGHVTKHLRREGYFIDTPGSHSRGFAATGKPKMMIVDREPARSRMLKQYFDPLAKIAHYYDLLPPHNNNAEIPTITDTTQLPPPPNTAAQASFLTTQLPVDQKAAQQALFEPSIPPHLHPPETQDTETTSQEVPVAPISTTAEAGAEASAQAHIAMHPPPPPPASMMKQPLPVRQLAGRGSLRSSQTPHPVEVAQTPTRKRSARIAELPFKTPMRKRLKSSTTEKLIDVGSISPMSAMSAVSVAETQDEL</sequence>
<dbReference type="Gene3D" id="3.30.40.10">
    <property type="entry name" value="Zinc/RING finger domain, C3HC4 (zinc finger)"/>
    <property type="match status" value="1"/>
</dbReference>
<evidence type="ECO:0000256" key="4">
    <source>
        <dbReference type="ARBA" id="ARBA00023242"/>
    </source>
</evidence>
<evidence type="ECO:0000313" key="8">
    <source>
        <dbReference type="EMBL" id="KAF2754811.1"/>
    </source>
</evidence>
<dbReference type="PANTHER" id="PTHR48225:SF7">
    <property type="entry name" value="MEIOSIS-SPECIFIC PROTEIN HOP1"/>
    <property type="match status" value="1"/>
</dbReference>
<dbReference type="PROSITE" id="PS50815">
    <property type="entry name" value="HORMA"/>
    <property type="match status" value="1"/>
</dbReference>
<organism evidence="8 9">
    <name type="scientific">Pseudovirgaria hyperparasitica</name>
    <dbReference type="NCBI Taxonomy" id="470096"/>
    <lineage>
        <taxon>Eukaryota</taxon>
        <taxon>Fungi</taxon>
        <taxon>Dikarya</taxon>
        <taxon>Ascomycota</taxon>
        <taxon>Pezizomycotina</taxon>
        <taxon>Dothideomycetes</taxon>
        <taxon>Dothideomycetes incertae sedis</taxon>
        <taxon>Acrospermales</taxon>
        <taxon>Acrospermaceae</taxon>
        <taxon>Pseudovirgaria</taxon>
    </lineage>
</organism>
<protein>
    <recommendedName>
        <fullName evidence="7">HORMA domain-containing protein</fullName>
    </recommendedName>
</protein>
<dbReference type="InterPro" id="IPR013083">
    <property type="entry name" value="Znf_RING/FYVE/PHD"/>
</dbReference>
<evidence type="ECO:0000256" key="1">
    <source>
        <dbReference type="ARBA" id="ARBA00004123"/>
    </source>
</evidence>
<dbReference type="SUPFAM" id="SSF56019">
    <property type="entry name" value="The spindle assembly checkpoint protein mad2"/>
    <property type="match status" value="1"/>
</dbReference>
<feature type="compositionally biased region" description="Low complexity" evidence="6">
    <location>
        <begin position="578"/>
        <end position="595"/>
    </location>
</feature>
<dbReference type="InterPro" id="IPR036570">
    <property type="entry name" value="HORMA_dom_sf"/>
</dbReference>
<dbReference type="GO" id="GO:0005634">
    <property type="term" value="C:nucleus"/>
    <property type="evidence" value="ECO:0007669"/>
    <property type="project" value="UniProtKB-SubCell"/>
</dbReference>
<feature type="region of interest" description="Disordered" evidence="6">
    <location>
        <begin position="552"/>
        <end position="662"/>
    </location>
</feature>
<name>A0A6A6W184_9PEZI</name>
<gene>
    <name evidence="8" type="ORF">EJ05DRAFT_134144</name>
</gene>
<accession>A0A6A6W184</accession>
<reference evidence="8" key="1">
    <citation type="journal article" date="2020" name="Stud. Mycol.">
        <title>101 Dothideomycetes genomes: a test case for predicting lifestyles and emergence of pathogens.</title>
        <authorList>
            <person name="Haridas S."/>
            <person name="Albert R."/>
            <person name="Binder M."/>
            <person name="Bloem J."/>
            <person name="Labutti K."/>
            <person name="Salamov A."/>
            <person name="Andreopoulos B."/>
            <person name="Baker S."/>
            <person name="Barry K."/>
            <person name="Bills G."/>
            <person name="Bluhm B."/>
            <person name="Cannon C."/>
            <person name="Castanera R."/>
            <person name="Culley D."/>
            <person name="Daum C."/>
            <person name="Ezra D."/>
            <person name="Gonzalez J."/>
            <person name="Henrissat B."/>
            <person name="Kuo A."/>
            <person name="Liang C."/>
            <person name="Lipzen A."/>
            <person name="Lutzoni F."/>
            <person name="Magnuson J."/>
            <person name="Mondo S."/>
            <person name="Nolan M."/>
            <person name="Ohm R."/>
            <person name="Pangilinan J."/>
            <person name="Park H.-J."/>
            <person name="Ramirez L."/>
            <person name="Alfaro M."/>
            <person name="Sun H."/>
            <person name="Tritt A."/>
            <person name="Yoshinaga Y."/>
            <person name="Zwiers L.-H."/>
            <person name="Turgeon B."/>
            <person name="Goodwin S."/>
            <person name="Spatafora J."/>
            <person name="Crous P."/>
            <person name="Grigoriev I."/>
        </authorList>
    </citation>
    <scope>NUCLEOTIDE SEQUENCE</scope>
    <source>
        <strain evidence="8">CBS 121739</strain>
    </source>
</reference>
<dbReference type="GeneID" id="54480230"/>
<keyword evidence="5" id="KW-0469">Meiosis</keyword>
<dbReference type="Pfam" id="PF02301">
    <property type="entry name" value="HORMA"/>
    <property type="match status" value="1"/>
</dbReference>
<dbReference type="PANTHER" id="PTHR48225">
    <property type="entry name" value="HORMA DOMAIN-CONTAINING PROTEIN 1"/>
    <property type="match status" value="1"/>
</dbReference>
<dbReference type="GO" id="GO:0007130">
    <property type="term" value="P:synaptonemal complex assembly"/>
    <property type="evidence" value="ECO:0007669"/>
    <property type="project" value="TreeGrafter"/>
</dbReference>
<evidence type="ECO:0000256" key="5">
    <source>
        <dbReference type="ARBA" id="ARBA00023254"/>
    </source>
</evidence>
<dbReference type="EMBL" id="ML996579">
    <property type="protein sequence ID" value="KAF2754811.1"/>
    <property type="molecule type" value="Genomic_DNA"/>
</dbReference>
<evidence type="ECO:0000259" key="7">
    <source>
        <dbReference type="PROSITE" id="PS50815"/>
    </source>
</evidence>
<dbReference type="SUPFAM" id="SSF57903">
    <property type="entry name" value="FYVE/PHD zinc finger"/>
    <property type="match status" value="1"/>
</dbReference>
<evidence type="ECO:0000256" key="2">
    <source>
        <dbReference type="ARBA" id="ARBA00004286"/>
    </source>
</evidence>
<dbReference type="InterPro" id="IPR003511">
    <property type="entry name" value="HORMA_dom"/>
</dbReference>
<dbReference type="RefSeq" id="XP_033597262.1">
    <property type="nucleotide sequence ID" value="XM_033739176.1"/>
</dbReference>
<feature type="region of interest" description="Disordered" evidence="6">
    <location>
        <begin position="293"/>
        <end position="312"/>
    </location>
</feature>
<feature type="domain" description="HORMA" evidence="7">
    <location>
        <begin position="1"/>
        <end position="170"/>
    </location>
</feature>
<dbReference type="Pfam" id="PF20826">
    <property type="entry name" value="PHD_5"/>
    <property type="match status" value="1"/>
</dbReference>
<dbReference type="InterPro" id="IPR051294">
    <property type="entry name" value="HORMA_MeioticProgression"/>
</dbReference>
<evidence type="ECO:0000313" key="9">
    <source>
        <dbReference type="Proteomes" id="UP000799437"/>
    </source>
</evidence>
<keyword evidence="3" id="KW-0158">Chromosome</keyword>
<evidence type="ECO:0000256" key="6">
    <source>
        <dbReference type="SAM" id="MobiDB-lite"/>
    </source>
</evidence>
<dbReference type="AlphaFoldDB" id="A0A6A6W184"/>
<evidence type="ECO:0000256" key="3">
    <source>
        <dbReference type="ARBA" id="ARBA00022454"/>
    </source>
</evidence>